<comment type="caution">
    <text evidence="2">The sequence shown here is derived from an EMBL/GenBank/DDBJ whole genome shotgun (WGS) entry which is preliminary data.</text>
</comment>
<name>A0ABP9EMV7_9FLAO</name>
<dbReference type="RefSeq" id="WP_345272002.1">
    <property type="nucleotide sequence ID" value="NZ_BAABJH010000001.1"/>
</dbReference>
<feature type="signal peptide" evidence="1">
    <location>
        <begin position="1"/>
        <end position="20"/>
    </location>
</feature>
<gene>
    <name evidence="2" type="ORF">GCM10023311_01500</name>
</gene>
<dbReference type="SUPFAM" id="SSF50156">
    <property type="entry name" value="PDZ domain-like"/>
    <property type="match status" value="1"/>
</dbReference>
<evidence type="ECO:0000313" key="2">
    <source>
        <dbReference type="EMBL" id="GAA4883084.1"/>
    </source>
</evidence>
<keyword evidence="3" id="KW-1185">Reference proteome</keyword>
<dbReference type="SUPFAM" id="SSF50630">
    <property type="entry name" value="Acid proteases"/>
    <property type="match status" value="1"/>
</dbReference>
<reference evidence="3" key="1">
    <citation type="journal article" date="2019" name="Int. J. Syst. Evol. Microbiol.">
        <title>The Global Catalogue of Microorganisms (GCM) 10K type strain sequencing project: providing services to taxonomists for standard genome sequencing and annotation.</title>
        <authorList>
            <consortium name="The Broad Institute Genomics Platform"/>
            <consortium name="The Broad Institute Genome Sequencing Center for Infectious Disease"/>
            <person name="Wu L."/>
            <person name="Ma J."/>
        </authorList>
    </citation>
    <scope>NUCLEOTIDE SEQUENCE [LARGE SCALE GENOMIC DNA]</scope>
    <source>
        <strain evidence="3">JCM 18274</strain>
    </source>
</reference>
<evidence type="ECO:0000256" key="1">
    <source>
        <dbReference type="SAM" id="SignalP"/>
    </source>
</evidence>
<dbReference type="InterPro" id="IPR036034">
    <property type="entry name" value="PDZ_sf"/>
</dbReference>
<dbReference type="Gene3D" id="2.40.70.10">
    <property type="entry name" value="Acid Proteases"/>
    <property type="match status" value="1"/>
</dbReference>
<accession>A0ABP9EMV7</accession>
<protein>
    <recommendedName>
        <fullName evidence="4">Aspartyl protease</fullName>
    </recommendedName>
</protein>
<dbReference type="InterPro" id="IPR034122">
    <property type="entry name" value="Retropepsin-like_bacterial"/>
</dbReference>
<organism evidence="2 3">
    <name type="scientific">Flaviramulus aquimarinus</name>
    <dbReference type="NCBI Taxonomy" id="1170456"/>
    <lineage>
        <taxon>Bacteria</taxon>
        <taxon>Pseudomonadati</taxon>
        <taxon>Bacteroidota</taxon>
        <taxon>Flavobacteriia</taxon>
        <taxon>Flavobacteriales</taxon>
        <taxon>Flavobacteriaceae</taxon>
        <taxon>Flaviramulus</taxon>
    </lineage>
</organism>
<evidence type="ECO:0000313" key="3">
    <source>
        <dbReference type="Proteomes" id="UP001500433"/>
    </source>
</evidence>
<evidence type="ECO:0008006" key="4">
    <source>
        <dbReference type="Google" id="ProtNLM"/>
    </source>
</evidence>
<proteinExistence type="predicted"/>
<dbReference type="EMBL" id="BAABJH010000001">
    <property type="protein sequence ID" value="GAA4883084.1"/>
    <property type="molecule type" value="Genomic_DNA"/>
</dbReference>
<dbReference type="InterPro" id="IPR021109">
    <property type="entry name" value="Peptidase_aspartic_dom_sf"/>
</dbReference>
<dbReference type="Pfam" id="PF13650">
    <property type="entry name" value="Asp_protease_2"/>
    <property type="match status" value="1"/>
</dbReference>
<dbReference type="CDD" id="cd05483">
    <property type="entry name" value="retropepsin_like_bacteria"/>
    <property type="match status" value="1"/>
</dbReference>
<feature type="chain" id="PRO_5046343987" description="Aspartyl protease" evidence="1">
    <location>
        <begin position="21"/>
        <end position="397"/>
    </location>
</feature>
<keyword evidence="1" id="KW-0732">Signal</keyword>
<dbReference type="Proteomes" id="UP001500433">
    <property type="component" value="Unassembled WGS sequence"/>
</dbReference>
<sequence>MNKIIASVCFLVVFINLSNAQKNYFKTGHSIPKNYYTEINYEDINSKIIIPVTIEGETYRFLFDTGAPNLISKNIWEKIGSKTMKQITVSDANQKKQRMELASIPHLTIGNVSFKNTIALVFNNKNNFVFDCFGIDGIIGSNLLRKSIVQIQSKQKLLILTNDSKKLHLNKKYASKLMLVGNQSSPYINIVLKGEDSGTENLLFDTGASGFYDLNKKNFILLSKKNIVKIISKGNGSSSLGMFGIANESEQYRVKIPELKINNQVFKNVITTTGNDNNSRIGSDILNYGIVTLNFIKKMFYFEAFKSVKNLNKKLFGFSPTISNNKLIVGFVWDDLLKDKIQYGDEIIEINNINIENTDICDLINKKSVFKENNTLELVFKNSKGEKNKLLVKKQFR</sequence>